<name>A0A643FEZ7_IDEDE</name>
<proteinExistence type="predicted"/>
<protein>
    <submittedName>
        <fullName evidence="1">Uncharacterized protein</fullName>
    </submittedName>
</protein>
<reference evidence="1 2" key="1">
    <citation type="submission" date="2019-09" db="EMBL/GenBank/DDBJ databases">
        <title>Draft genome sequences of 48 bacterial type strains from the CCUG.</title>
        <authorList>
            <person name="Tunovic T."/>
            <person name="Pineiro-Iglesias B."/>
            <person name="Unosson C."/>
            <person name="Inganas E."/>
            <person name="Ohlen M."/>
            <person name="Cardew S."/>
            <person name="Jensie-Markopoulos S."/>
            <person name="Salva-Serra F."/>
            <person name="Jaen-Luchoro D."/>
            <person name="Karlsson R."/>
            <person name="Svensson-Stadler L."/>
            <person name="Chun J."/>
            <person name="Moore E."/>
        </authorList>
    </citation>
    <scope>NUCLEOTIDE SEQUENCE [LARGE SCALE GENOMIC DNA]</scope>
    <source>
        <strain evidence="1 2">CCUG 30977</strain>
    </source>
</reference>
<evidence type="ECO:0000313" key="1">
    <source>
        <dbReference type="EMBL" id="KAB0583529.1"/>
    </source>
</evidence>
<dbReference type="AlphaFoldDB" id="A0A643FEZ7"/>
<dbReference type="RefSeq" id="WP_231067525.1">
    <property type="nucleotide sequence ID" value="NZ_CP088081.1"/>
</dbReference>
<accession>A0A643FEZ7</accession>
<evidence type="ECO:0000313" key="2">
    <source>
        <dbReference type="Proteomes" id="UP000430120"/>
    </source>
</evidence>
<dbReference type="Proteomes" id="UP000430120">
    <property type="component" value="Unassembled WGS sequence"/>
</dbReference>
<keyword evidence="2" id="KW-1185">Reference proteome</keyword>
<dbReference type="EMBL" id="VZPB01000013">
    <property type="protein sequence ID" value="KAB0583529.1"/>
    <property type="molecule type" value="Genomic_DNA"/>
</dbReference>
<comment type="caution">
    <text evidence="1">The sequence shown here is derived from an EMBL/GenBank/DDBJ whole genome shotgun (WGS) entry which is preliminary data.</text>
</comment>
<sequence>MEQLSRNGVDAALYDPADTTSPVEVLVLSKRYDAASLEHALQLRSRHGTRVVLDLCDNHFYAADPSPKWVERSDRLRAAARAANLVVASTEALAEVIRAEAGSAVRIAVIGDAAEPPLEGDSRSRWRHPLHEWHLHHTLRCLAR</sequence>
<gene>
    <name evidence="1" type="ORF">F7Q92_07575</name>
</gene>
<organism evidence="1 2">
    <name type="scientific">Ideonella dechloratans</name>
    <dbReference type="NCBI Taxonomy" id="36863"/>
    <lineage>
        <taxon>Bacteria</taxon>
        <taxon>Pseudomonadati</taxon>
        <taxon>Pseudomonadota</taxon>
        <taxon>Betaproteobacteria</taxon>
        <taxon>Burkholderiales</taxon>
        <taxon>Sphaerotilaceae</taxon>
        <taxon>Ideonella</taxon>
    </lineage>
</organism>